<reference evidence="1 2" key="1">
    <citation type="submission" date="2017-06" db="EMBL/GenBank/DDBJ databases">
        <authorList>
            <person name="Varghese N."/>
            <person name="Submissions S."/>
        </authorList>
    </citation>
    <scope>NUCLEOTIDE SEQUENCE [LARGE SCALE GENOMIC DNA]</scope>
    <source>
        <strain evidence="1 2">DSM 26989</strain>
    </source>
</reference>
<evidence type="ECO:0000313" key="2">
    <source>
        <dbReference type="Proteomes" id="UP000198427"/>
    </source>
</evidence>
<dbReference type="OrthoDB" id="329806at2"/>
<dbReference type="Pfam" id="PF01370">
    <property type="entry name" value="Epimerase"/>
    <property type="match status" value="1"/>
</dbReference>
<dbReference type="KEGG" id="pje:CRM71_04760"/>
<evidence type="ECO:0000313" key="1">
    <source>
        <dbReference type="EMBL" id="SNR81800.1"/>
    </source>
</evidence>
<comment type="caution">
    <text evidence="1">The sequence shown here is derived from an EMBL/GenBank/DDBJ whole genome shotgun (WGS) entry which is preliminary data.</text>
</comment>
<keyword evidence="2" id="KW-1185">Reference proteome</keyword>
<accession>A0A2K9H7V2</accession>
<dbReference type="AlphaFoldDB" id="A0A2K9H7V2"/>
<name>A0A2K9H7V2_9BACT</name>
<dbReference type="InterPro" id="IPR001509">
    <property type="entry name" value="Epimerase_deHydtase"/>
</dbReference>
<dbReference type="InterPro" id="IPR050177">
    <property type="entry name" value="Lipid_A_modif_metabolic_enz"/>
</dbReference>
<dbReference type="SUPFAM" id="SSF51735">
    <property type="entry name" value="NAD(P)-binding Rossmann-fold domains"/>
    <property type="match status" value="1"/>
</dbReference>
<proteinExistence type="predicted"/>
<sequence length="312" mass="34970">MKILITGYHGFVGQNLIPYLKEKGHVVYGLGRSGDYLWKDLEENKLPDVDAIIHLAGKAHDTKNQTEAGVYFKVNVDLTMKVFNYFIKHPNIKKFIFFSSVKAAADQVNGEALTEDMPMTPKGPYGESKAEAEKKINEVWSNLDMNQKGSRHVYILRPCMMHGPGNKGNLNLLYKVVNVGLPWPLGAFENKRSFCSISNVCYVVGQLLAFDVKSGTYNLADDEVLSTNELIGIICENLGRPTRIWKFGRSAMSSLAKTGAKLHLPLTTERLAKLTENYIVDNSKIKNALKIDRMPVPAREGLSYTIHSFKEK</sequence>
<dbReference type="EMBL" id="FZNZ01000012">
    <property type="protein sequence ID" value="SNR81800.1"/>
    <property type="molecule type" value="Genomic_DNA"/>
</dbReference>
<dbReference type="Proteomes" id="UP000198427">
    <property type="component" value="Unassembled WGS sequence"/>
</dbReference>
<dbReference type="Gene3D" id="3.40.50.720">
    <property type="entry name" value="NAD(P)-binding Rossmann-like Domain"/>
    <property type="match status" value="1"/>
</dbReference>
<dbReference type="RefSeq" id="WP_009011880.1">
    <property type="nucleotide sequence ID" value="NZ_CP023863.1"/>
</dbReference>
<dbReference type="PANTHER" id="PTHR43245:SF58">
    <property type="entry name" value="BLL5923 PROTEIN"/>
    <property type="match status" value="1"/>
</dbReference>
<dbReference type="GeneID" id="94028738"/>
<dbReference type="InterPro" id="IPR036291">
    <property type="entry name" value="NAD(P)-bd_dom_sf"/>
</dbReference>
<protein>
    <submittedName>
        <fullName evidence="1">Nucleoside-diphosphate-sugar epimerase</fullName>
    </submittedName>
</protein>
<gene>
    <name evidence="1" type="ORF">SAMN06265364_11259</name>
</gene>
<organism evidence="1 2">
    <name type="scientific">Prevotella jejuni</name>
    <dbReference type="NCBI Taxonomy" id="1177574"/>
    <lineage>
        <taxon>Bacteria</taxon>
        <taxon>Pseudomonadati</taxon>
        <taxon>Bacteroidota</taxon>
        <taxon>Bacteroidia</taxon>
        <taxon>Bacteroidales</taxon>
        <taxon>Prevotellaceae</taxon>
        <taxon>Prevotella</taxon>
    </lineage>
</organism>
<dbReference type="PANTHER" id="PTHR43245">
    <property type="entry name" value="BIFUNCTIONAL POLYMYXIN RESISTANCE PROTEIN ARNA"/>
    <property type="match status" value="1"/>
</dbReference>